<dbReference type="Gene3D" id="1.20.120.1220">
    <property type="match status" value="1"/>
</dbReference>
<gene>
    <name evidence="4" type="ORF">ACFQB0_11160</name>
</gene>
<evidence type="ECO:0000313" key="5">
    <source>
        <dbReference type="Proteomes" id="UP001596306"/>
    </source>
</evidence>
<dbReference type="InterPro" id="IPR050882">
    <property type="entry name" value="Prepilin_peptidase/N-MTase"/>
</dbReference>
<feature type="transmembrane region" description="Helical" evidence="2">
    <location>
        <begin position="6"/>
        <end position="32"/>
    </location>
</feature>
<dbReference type="InterPro" id="IPR000045">
    <property type="entry name" value="Prepilin_IV_endopep_pep"/>
</dbReference>
<dbReference type="EC" id="3.4.23.43" evidence="4"/>
<dbReference type="RefSeq" id="WP_386731393.1">
    <property type="nucleotide sequence ID" value="NZ_JBHSTP010000002.1"/>
</dbReference>
<feature type="transmembrane region" description="Helical" evidence="2">
    <location>
        <begin position="73"/>
        <end position="90"/>
    </location>
</feature>
<keyword evidence="4" id="KW-0378">Hydrolase</keyword>
<protein>
    <submittedName>
        <fullName evidence="4">Prepilin peptidase</fullName>
        <ecNumber evidence="4">3.4.23.43</ecNumber>
    </submittedName>
</protein>
<feature type="transmembrane region" description="Helical" evidence="2">
    <location>
        <begin position="200"/>
        <end position="217"/>
    </location>
</feature>
<dbReference type="Pfam" id="PF01478">
    <property type="entry name" value="Peptidase_A24"/>
    <property type="match status" value="1"/>
</dbReference>
<keyword evidence="2" id="KW-1133">Transmembrane helix</keyword>
<comment type="similarity">
    <text evidence="1">Belongs to the peptidase A24 family.</text>
</comment>
<evidence type="ECO:0000259" key="3">
    <source>
        <dbReference type="Pfam" id="PF01478"/>
    </source>
</evidence>
<dbReference type="PANTHER" id="PTHR30487">
    <property type="entry name" value="TYPE 4 PREPILIN-LIKE PROTEINS LEADER PEPTIDE-PROCESSING ENZYME"/>
    <property type="match status" value="1"/>
</dbReference>
<evidence type="ECO:0000256" key="1">
    <source>
        <dbReference type="ARBA" id="ARBA00005801"/>
    </source>
</evidence>
<feature type="domain" description="Prepilin type IV endopeptidase peptidase" evidence="3">
    <location>
        <begin position="76"/>
        <end position="186"/>
    </location>
</feature>
<dbReference type="PANTHER" id="PTHR30487:SF0">
    <property type="entry name" value="PREPILIN LEADER PEPTIDASE_N-METHYLTRANSFERASE-RELATED"/>
    <property type="match status" value="1"/>
</dbReference>
<dbReference type="GO" id="GO:0004190">
    <property type="term" value="F:aspartic-type endopeptidase activity"/>
    <property type="evidence" value="ECO:0007669"/>
    <property type="project" value="UniProtKB-EC"/>
</dbReference>
<feature type="transmembrane region" description="Helical" evidence="2">
    <location>
        <begin position="97"/>
        <end position="116"/>
    </location>
</feature>
<keyword evidence="2" id="KW-0812">Transmembrane</keyword>
<dbReference type="EMBL" id="JBHSTP010000002">
    <property type="protein sequence ID" value="MFC6356665.1"/>
    <property type="molecule type" value="Genomic_DNA"/>
</dbReference>
<comment type="caution">
    <text evidence="4">The sequence shown here is derived from an EMBL/GenBank/DDBJ whole genome shotgun (WGS) entry which is preliminary data.</text>
</comment>
<proteinExistence type="inferred from homology"/>
<sequence>MTSAPSIFATLPLLVGAVLAGLVVGWWLAVAAERVLRPRRPLPAFARWGAAVAMGGSLALVVGRFGLASETPAYLFFALTGVLLAVVDLADKRLPNAIVLPSIGIELVLLVTAAAFSGGWSALLGAALGGAALFAAYLVLALISPRGMGMGDVKFAGFVGVALGYLGWSTWLVGFVAAFLVGGVAALVALLSGRAGLRSSIPFGPSMFAGALLAILLS</sequence>
<dbReference type="Proteomes" id="UP001596306">
    <property type="component" value="Unassembled WGS sequence"/>
</dbReference>
<accession>A0ABW1VJ74</accession>
<evidence type="ECO:0000256" key="2">
    <source>
        <dbReference type="SAM" id="Phobius"/>
    </source>
</evidence>
<reference evidence="5" key="1">
    <citation type="journal article" date="2019" name="Int. J. Syst. Evol. Microbiol.">
        <title>The Global Catalogue of Microorganisms (GCM) 10K type strain sequencing project: providing services to taxonomists for standard genome sequencing and annotation.</title>
        <authorList>
            <consortium name="The Broad Institute Genomics Platform"/>
            <consortium name="The Broad Institute Genome Sequencing Center for Infectious Disease"/>
            <person name="Wu L."/>
            <person name="Ma J."/>
        </authorList>
    </citation>
    <scope>NUCLEOTIDE SEQUENCE [LARGE SCALE GENOMIC DNA]</scope>
    <source>
        <strain evidence="5">CCUG 43304</strain>
    </source>
</reference>
<keyword evidence="5" id="KW-1185">Reference proteome</keyword>
<keyword evidence="2" id="KW-0472">Membrane</keyword>
<organism evidence="4 5">
    <name type="scientific">Luethyella okanaganae</name>
    <dbReference type="NCBI Taxonomy" id="69372"/>
    <lineage>
        <taxon>Bacteria</taxon>
        <taxon>Bacillati</taxon>
        <taxon>Actinomycetota</taxon>
        <taxon>Actinomycetes</taxon>
        <taxon>Micrococcales</taxon>
        <taxon>Microbacteriaceae</taxon>
        <taxon>Luethyella</taxon>
    </lineage>
</organism>
<feature type="transmembrane region" description="Helical" evidence="2">
    <location>
        <begin position="44"/>
        <end position="67"/>
    </location>
</feature>
<name>A0ABW1VJ74_9MICO</name>
<evidence type="ECO:0000313" key="4">
    <source>
        <dbReference type="EMBL" id="MFC6356665.1"/>
    </source>
</evidence>
<feature type="transmembrane region" description="Helical" evidence="2">
    <location>
        <begin position="122"/>
        <end position="143"/>
    </location>
</feature>
<feature type="transmembrane region" description="Helical" evidence="2">
    <location>
        <begin position="155"/>
        <end position="188"/>
    </location>
</feature>